<dbReference type="InterPro" id="IPR049809">
    <property type="entry name" value="YehF/YfeS-like_WGR"/>
</dbReference>
<dbReference type="CDD" id="cd07996">
    <property type="entry name" value="WGR_MMR_like"/>
    <property type="match status" value="1"/>
</dbReference>
<dbReference type="Gene3D" id="2.20.140.10">
    <property type="entry name" value="WGR domain"/>
    <property type="match status" value="1"/>
</dbReference>
<evidence type="ECO:0000313" key="3">
    <source>
        <dbReference type="Proteomes" id="UP000585507"/>
    </source>
</evidence>
<dbReference type="PROSITE" id="PS51977">
    <property type="entry name" value="WGR"/>
    <property type="match status" value="1"/>
</dbReference>
<feature type="domain" description="WGR" evidence="1">
    <location>
        <begin position="74"/>
        <end position="159"/>
    </location>
</feature>
<reference evidence="2 3" key="1">
    <citation type="submission" date="2020-08" db="EMBL/GenBank/DDBJ databases">
        <title>Genomic Encyclopedia of Type Strains, Phase IV (KMG-V): Genome sequencing to study the core and pangenomes of soil and plant-associated prokaryotes.</title>
        <authorList>
            <person name="Whitman W."/>
        </authorList>
    </citation>
    <scope>NUCLEOTIDE SEQUENCE [LARGE SCALE GENOMIC DNA]</scope>
    <source>
        <strain evidence="2 3">SEMIA 4084</strain>
    </source>
</reference>
<dbReference type="EMBL" id="JACHBK010000017">
    <property type="protein sequence ID" value="MBB5539057.1"/>
    <property type="molecule type" value="Genomic_DNA"/>
</dbReference>
<dbReference type="GO" id="GO:0003677">
    <property type="term" value="F:DNA binding"/>
    <property type="evidence" value="ECO:0007669"/>
    <property type="project" value="UniProtKB-KW"/>
</dbReference>
<protein>
    <submittedName>
        <fullName evidence="2">Putative DNA-binding WGR domain protein</fullName>
    </submittedName>
</protein>
<evidence type="ECO:0000259" key="1">
    <source>
        <dbReference type="PROSITE" id="PS51977"/>
    </source>
</evidence>
<evidence type="ECO:0000313" key="2">
    <source>
        <dbReference type="EMBL" id="MBB5539057.1"/>
    </source>
</evidence>
<dbReference type="InterPro" id="IPR036930">
    <property type="entry name" value="WGR_dom_sf"/>
</dbReference>
<dbReference type="RefSeq" id="WP_018326259.1">
    <property type="nucleotide sequence ID" value="NZ_JACHBK010000017.1"/>
</dbReference>
<dbReference type="InterPro" id="IPR008893">
    <property type="entry name" value="WGR_domain"/>
</dbReference>
<gene>
    <name evidence="2" type="ORF">GGD55_005801</name>
</gene>
<comment type="caution">
    <text evidence="2">The sequence shown here is derived from an EMBL/GenBank/DDBJ whole genome shotgun (WGS) entry which is preliminary data.</text>
</comment>
<organism evidence="2 3">
    <name type="scientific">Rhizobium giardinii</name>
    <dbReference type="NCBI Taxonomy" id="56731"/>
    <lineage>
        <taxon>Bacteria</taxon>
        <taxon>Pseudomonadati</taxon>
        <taxon>Pseudomonadota</taxon>
        <taxon>Alphaproteobacteria</taxon>
        <taxon>Hyphomicrobiales</taxon>
        <taxon>Rhizobiaceae</taxon>
        <taxon>Rhizobium/Agrobacterium group</taxon>
        <taxon>Rhizobium</taxon>
    </lineage>
</organism>
<dbReference type="SMART" id="SM00773">
    <property type="entry name" value="WGR"/>
    <property type="match status" value="1"/>
</dbReference>
<keyword evidence="3" id="KW-1185">Reference proteome</keyword>
<accession>A0A7W8XBQ8</accession>
<dbReference type="Proteomes" id="UP000585507">
    <property type="component" value="Unassembled WGS sequence"/>
</dbReference>
<keyword evidence="2" id="KW-0238">DNA-binding</keyword>
<sequence>MAVGYRGRIVTGIGEDHSWASFASANRAVRQRRTAQCSFCPYFTKLNRSATIDSQLSLDAWARLRDPLTMIAQPYHLYIERTDAEKNMARFYAISIEPTLFGEACLMRRWGRIGTRGQLKLHHFEQEKDAVELFLDLVRQKRHRGYRTINSAQHTYRESSQQR</sequence>
<dbReference type="Pfam" id="PF05406">
    <property type="entry name" value="WGR"/>
    <property type="match status" value="1"/>
</dbReference>
<proteinExistence type="predicted"/>
<dbReference type="AlphaFoldDB" id="A0A7W8XBQ8"/>
<name>A0A7W8XBQ8_9HYPH</name>
<dbReference type="SUPFAM" id="SSF142921">
    <property type="entry name" value="WGR domain-like"/>
    <property type="match status" value="1"/>
</dbReference>